<dbReference type="EMBL" id="PQFF01000014">
    <property type="protein sequence ID" value="RHZ89263.1"/>
    <property type="molecule type" value="Genomic_DNA"/>
</dbReference>
<dbReference type="STRING" id="1348612.A0A397JWN7"/>
<accession>A0A397JWN7</accession>
<name>A0A397JWN7_9GLOM</name>
<comment type="caution">
    <text evidence="1">The sequence shown here is derived from an EMBL/GenBank/DDBJ whole genome shotgun (WGS) entry which is preliminary data.</text>
</comment>
<evidence type="ECO:0000313" key="1">
    <source>
        <dbReference type="EMBL" id="RHZ89263.1"/>
    </source>
</evidence>
<proteinExistence type="predicted"/>
<dbReference type="Proteomes" id="UP000266861">
    <property type="component" value="Unassembled WGS sequence"/>
</dbReference>
<keyword evidence="2" id="KW-1185">Reference proteome</keyword>
<sequence>MSSESEYDNEQENINNKLCIKEESTYPLSNKILYKECGRATKKRTVRCEIDYNNDQIYQFQIKYGLNFQEVISSNISPSTAARIYEQTLNPNTKTTISGPLLFGLQLNSVKKEREQKRRGHLIKPALNCTSSTLEKRAKKIATIVQSNFNNEASKIYHPLDNTKLKTLEFSVNQTEYQVNFGNKNQLHENNRIQSIVKAIDHGKISRDSYRDLAATDYHMERTYSVFDKRIEITNSINKKIKFSMINMKENELKNIEDEEPDIADADIIKEVTDTMGIGVLKSVKDILCYIIPHLQKRQILNSSNPTIHLRISGDGRNVGRKIKHVMVTFMILNHKNKSHDADYHYTITLYPGTENYDTLKFILNPFIEELSLLKDNGLNVNGILWKFEFYFSSDWKFLAICLGLNNWHIEKNIDEILKNYNNIQGHIAPPLFSIIPIDHIVFDELHVFLRITDRLWALVIAEIKERDLFNDITRKVIVDEMKRLKVSFYFWENKDSKNWEYTSLVDDDKEIVLRFFNLQLLFKQSRANLIRKLWDEFYKLYYNMKNQTTEPDQLKKQAFDWLSLFLTPSQGNPKDLNFIQGLYLPKKKNHDQVSAFFRKTLKNGGNPLKRKSAIQEIIEFENQKKNHDQVSAFFRKTLKNGGNPLKRKSAIQEIIEFENRTLYFTYNPLNKSKCIKKLRVK</sequence>
<dbReference type="OrthoDB" id="6152204at2759"/>
<evidence type="ECO:0000313" key="2">
    <source>
        <dbReference type="Proteomes" id="UP000266861"/>
    </source>
</evidence>
<reference evidence="1 2" key="1">
    <citation type="submission" date="2018-08" db="EMBL/GenBank/DDBJ databases">
        <title>Genome and evolution of the arbuscular mycorrhizal fungus Diversispora epigaea (formerly Glomus versiforme) and its bacterial endosymbionts.</title>
        <authorList>
            <person name="Sun X."/>
            <person name="Fei Z."/>
            <person name="Harrison M."/>
        </authorList>
    </citation>
    <scope>NUCLEOTIDE SEQUENCE [LARGE SCALE GENOMIC DNA]</scope>
    <source>
        <strain evidence="1 2">IT104</strain>
    </source>
</reference>
<protein>
    <submittedName>
        <fullName evidence="1">Uncharacterized protein</fullName>
    </submittedName>
</protein>
<organism evidence="1 2">
    <name type="scientific">Diversispora epigaea</name>
    <dbReference type="NCBI Taxonomy" id="1348612"/>
    <lineage>
        <taxon>Eukaryota</taxon>
        <taxon>Fungi</taxon>
        <taxon>Fungi incertae sedis</taxon>
        <taxon>Mucoromycota</taxon>
        <taxon>Glomeromycotina</taxon>
        <taxon>Glomeromycetes</taxon>
        <taxon>Diversisporales</taxon>
        <taxon>Diversisporaceae</taxon>
        <taxon>Diversispora</taxon>
    </lineage>
</organism>
<dbReference type="AlphaFoldDB" id="A0A397JWN7"/>
<dbReference type="PANTHER" id="PTHR31424:SF5">
    <property type="entry name" value="APPLE DOMAIN-CONTAINING PROTEIN"/>
    <property type="match status" value="1"/>
</dbReference>
<gene>
    <name evidence="1" type="ORF">Glove_16g71</name>
</gene>
<dbReference type="PANTHER" id="PTHR31424">
    <property type="entry name" value="PROTEIN CBG23806"/>
    <property type="match status" value="1"/>
</dbReference>